<dbReference type="GO" id="GO:0000428">
    <property type="term" value="C:DNA-directed RNA polymerase complex"/>
    <property type="evidence" value="ECO:0007669"/>
    <property type="project" value="UniProtKB-KW"/>
</dbReference>
<organism evidence="2 3">
    <name type="scientific">Desemzia incerta</name>
    <dbReference type="NCBI Taxonomy" id="82801"/>
    <lineage>
        <taxon>Bacteria</taxon>
        <taxon>Bacillati</taxon>
        <taxon>Bacillota</taxon>
        <taxon>Bacilli</taxon>
        <taxon>Lactobacillales</taxon>
        <taxon>Carnobacteriaceae</taxon>
        <taxon>Desemzia</taxon>
    </lineage>
</organism>
<name>A0A1I5V482_9LACT</name>
<evidence type="ECO:0000313" key="3">
    <source>
        <dbReference type="Proteomes" id="UP000199136"/>
    </source>
</evidence>
<dbReference type="EMBL" id="FOXW01000001">
    <property type="protein sequence ID" value="SFQ02127.1"/>
    <property type="molecule type" value="Genomic_DNA"/>
</dbReference>
<evidence type="ECO:0000313" key="2">
    <source>
        <dbReference type="EMBL" id="SFQ02127.1"/>
    </source>
</evidence>
<keyword evidence="1" id="KW-1133">Transmembrane helix</keyword>
<accession>A0A1I5V482</accession>
<dbReference type="OrthoDB" id="2300232at2"/>
<dbReference type="Pfam" id="PF11772">
    <property type="entry name" value="EpuA"/>
    <property type="match status" value="1"/>
</dbReference>
<sequence>MTKKKVLMDMLWFVLKIMLVIVLVLIAFIVGAMVGYGVLGDGEPAGVFDPAIWENIFSYFKTPVIK</sequence>
<protein>
    <submittedName>
        <fullName evidence="2">DNA-directed RNA polymerase subunit beta</fullName>
    </submittedName>
</protein>
<dbReference type="STRING" id="82801.SAMN04488506_0341"/>
<keyword evidence="3" id="KW-1185">Reference proteome</keyword>
<dbReference type="AlphaFoldDB" id="A0A1I5V482"/>
<gene>
    <name evidence="2" type="ORF">SAMN04488506_0341</name>
</gene>
<feature type="transmembrane region" description="Helical" evidence="1">
    <location>
        <begin position="12"/>
        <end position="39"/>
    </location>
</feature>
<proteinExistence type="predicted"/>
<dbReference type="Proteomes" id="UP000199136">
    <property type="component" value="Unassembled WGS sequence"/>
</dbReference>
<keyword evidence="2" id="KW-0804">Transcription</keyword>
<reference evidence="2 3" key="1">
    <citation type="submission" date="2016-10" db="EMBL/GenBank/DDBJ databases">
        <authorList>
            <person name="de Groot N.N."/>
        </authorList>
    </citation>
    <scope>NUCLEOTIDE SEQUENCE [LARGE SCALE GENOMIC DNA]</scope>
    <source>
        <strain evidence="2 3">DSM 20581</strain>
    </source>
</reference>
<dbReference type="RefSeq" id="WP_092479413.1">
    <property type="nucleotide sequence ID" value="NZ_CP126128.1"/>
</dbReference>
<keyword evidence="1" id="KW-0812">Transmembrane</keyword>
<keyword evidence="1" id="KW-0472">Membrane</keyword>
<dbReference type="InterPro" id="IPR024596">
    <property type="entry name" value="RNApol_su_b/EpuA"/>
</dbReference>
<evidence type="ECO:0000256" key="1">
    <source>
        <dbReference type="SAM" id="Phobius"/>
    </source>
</evidence>
<keyword evidence="2" id="KW-0240">DNA-directed RNA polymerase</keyword>